<protein>
    <submittedName>
        <fullName evidence="1">Uncharacterized protein</fullName>
    </submittedName>
</protein>
<dbReference type="EMBL" id="LR796167">
    <property type="protein sequence ID" value="CAB4123157.1"/>
    <property type="molecule type" value="Genomic_DNA"/>
</dbReference>
<reference evidence="1" key="1">
    <citation type="submission" date="2020-04" db="EMBL/GenBank/DDBJ databases">
        <authorList>
            <person name="Chiriac C."/>
            <person name="Salcher M."/>
            <person name="Ghai R."/>
            <person name="Kavagutti S V."/>
        </authorList>
    </citation>
    <scope>NUCLEOTIDE SEQUENCE</scope>
</reference>
<proteinExistence type="predicted"/>
<sequence>MLLCGHREQGAIDMCGKLSMERTNQYREHVRRLFPSGTELKVSIGWNSGKTFSVTINAPQGHCEDIWSRAVNRSGYYGRLRFRTPKDGTDLLEFACKKINDTVWDKKNPGRYVFKKIEFGS</sequence>
<accession>A0A6J5KQQ9</accession>
<name>A0A6J5KQQ9_9CAUD</name>
<gene>
    <name evidence="1" type="ORF">UFOVP29_316</name>
</gene>
<evidence type="ECO:0000313" key="1">
    <source>
        <dbReference type="EMBL" id="CAB4123157.1"/>
    </source>
</evidence>
<organism evidence="1">
    <name type="scientific">uncultured Caudovirales phage</name>
    <dbReference type="NCBI Taxonomy" id="2100421"/>
    <lineage>
        <taxon>Viruses</taxon>
        <taxon>Duplodnaviria</taxon>
        <taxon>Heunggongvirae</taxon>
        <taxon>Uroviricota</taxon>
        <taxon>Caudoviricetes</taxon>
        <taxon>Peduoviridae</taxon>
        <taxon>Maltschvirus</taxon>
        <taxon>Maltschvirus maltsch</taxon>
    </lineage>
</organism>